<name>A0ABU0ZA27_9ACTN</name>
<reference evidence="6 7" key="1">
    <citation type="submission" date="2023-08" db="EMBL/GenBank/DDBJ databases">
        <title>Phytohabitans sansha sp. nov., isolated from marine sediment.</title>
        <authorList>
            <person name="Zhao Y."/>
            <person name="Yi K."/>
        </authorList>
    </citation>
    <scope>NUCLEOTIDE SEQUENCE [LARGE SCALE GENOMIC DNA]</scope>
    <source>
        <strain evidence="6 7">ZYX-F-186</strain>
    </source>
</reference>
<dbReference type="Pfam" id="PF00501">
    <property type="entry name" value="AMP-binding"/>
    <property type="match status" value="1"/>
</dbReference>
<keyword evidence="2" id="KW-0436">Ligase</keyword>
<feature type="region of interest" description="Disordered" evidence="3">
    <location>
        <begin position="299"/>
        <end position="325"/>
    </location>
</feature>
<dbReference type="Pfam" id="PF13193">
    <property type="entry name" value="AMP-binding_C"/>
    <property type="match status" value="1"/>
</dbReference>
<comment type="caution">
    <text evidence="6">The sequence shown here is derived from an EMBL/GenBank/DDBJ whole genome shotgun (WGS) entry which is preliminary data.</text>
</comment>
<gene>
    <name evidence="6" type="ORF">RB614_05130</name>
</gene>
<feature type="domain" description="AMP-dependent synthetase/ligase" evidence="4">
    <location>
        <begin position="15"/>
        <end position="351"/>
    </location>
</feature>
<evidence type="ECO:0000313" key="7">
    <source>
        <dbReference type="Proteomes" id="UP001230908"/>
    </source>
</evidence>
<dbReference type="Gene3D" id="3.40.50.12780">
    <property type="entry name" value="N-terminal domain of ligase-like"/>
    <property type="match status" value="1"/>
</dbReference>
<accession>A0ABU0ZA27</accession>
<dbReference type="InterPro" id="IPR025110">
    <property type="entry name" value="AMP-bd_C"/>
</dbReference>
<evidence type="ECO:0000259" key="5">
    <source>
        <dbReference type="Pfam" id="PF13193"/>
    </source>
</evidence>
<dbReference type="Proteomes" id="UP001230908">
    <property type="component" value="Unassembled WGS sequence"/>
</dbReference>
<feature type="domain" description="AMP-binding enzyme C-terminal" evidence="5">
    <location>
        <begin position="411"/>
        <end position="486"/>
    </location>
</feature>
<dbReference type="InterPro" id="IPR000873">
    <property type="entry name" value="AMP-dep_synth/lig_dom"/>
</dbReference>
<proteinExistence type="inferred from homology"/>
<evidence type="ECO:0000259" key="4">
    <source>
        <dbReference type="Pfam" id="PF00501"/>
    </source>
</evidence>
<evidence type="ECO:0000256" key="3">
    <source>
        <dbReference type="SAM" id="MobiDB-lite"/>
    </source>
</evidence>
<dbReference type="Gene3D" id="3.30.300.30">
    <property type="match status" value="1"/>
</dbReference>
<dbReference type="InterPro" id="IPR042099">
    <property type="entry name" value="ANL_N_sf"/>
</dbReference>
<dbReference type="RefSeq" id="WP_308711180.1">
    <property type="nucleotide sequence ID" value="NZ_JAVHUY010000004.1"/>
</dbReference>
<dbReference type="SUPFAM" id="SSF56801">
    <property type="entry name" value="Acetyl-CoA synthetase-like"/>
    <property type="match status" value="1"/>
</dbReference>
<protein>
    <submittedName>
        <fullName evidence="6">AMP-binding protein</fullName>
    </submittedName>
</protein>
<organism evidence="6 7">
    <name type="scientific">Phytohabitans maris</name>
    <dbReference type="NCBI Taxonomy" id="3071409"/>
    <lineage>
        <taxon>Bacteria</taxon>
        <taxon>Bacillati</taxon>
        <taxon>Actinomycetota</taxon>
        <taxon>Actinomycetes</taxon>
        <taxon>Micromonosporales</taxon>
        <taxon>Micromonosporaceae</taxon>
    </lineage>
</organism>
<dbReference type="PANTHER" id="PTHR43201">
    <property type="entry name" value="ACYL-COA SYNTHETASE"/>
    <property type="match status" value="1"/>
</dbReference>
<dbReference type="PANTHER" id="PTHR43201:SF5">
    <property type="entry name" value="MEDIUM-CHAIN ACYL-COA LIGASE ACSF2, MITOCHONDRIAL"/>
    <property type="match status" value="1"/>
</dbReference>
<comment type="similarity">
    <text evidence="1">Belongs to the ATP-dependent AMP-binding enzyme family.</text>
</comment>
<evidence type="ECO:0000256" key="2">
    <source>
        <dbReference type="ARBA" id="ARBA00022598"/>
    </source>
</evidence>
<dbReference type="InterPro" id="IPR045851">
    <property type="entry name" value="AMP-bd_C_sf"/>
</dbReference>
<keyword evidence="7" id="KW-1185">Reference proteome</keyword>
<dbReference type="EMBL" id="JAVHUY010000004">
    <property type="protein sequence ID" value="MDQ7903903.1"/>
    <property type="molecule type" value="Genomic_DNA"/>
</dbReference>
<evidence type="ECO:0000313" key="6">
    <source>
        <dbReference type="EMBL" id="MDQ7903903.1"/>
    </source>
</evidence>
<sequence length="511" mass="55299">MWLDPDRAVLRTVIEANAVEHPDRPAVEFEDGETWTGARVREEAYRAANVLAAHGVRQGDRVGVMLANGPDFLRAWWGTRCLGAAVMPINPALKGRMLTHPLSVAEPNLVVSTPDQVAAVADELAPHRTLDPAALREGPADEPPLRRAIALSDPEVVLMTSGTTGPSKLWSSTVLQASTTGAYVRDGNLTADDRFLVDLPLFHTAGLGVTAGCLRSGTVAVLRRRPSLSRYFAIARELGVTAGFLVGSMAAKLLATPETPDDRDHRLRVMVAAPLPPDLDRFLARFGVARILTSFGSTETGGPIGTGDHSGLPTPGSAGRERPGYGEYKLVDGDGVEVPAGEVGELLIRPAHPAMRHGHYLKDPEANAKAWAGGWFHTGDLFRRDAGGEYFWVGRDRDTIRRRGENISSFEVEREVLLEPGVASAACVGVEAHDDVGVEVKVYVVAAPGAGGIDFETMARNLAARMPAYMVPRYFELIDEMPMTATQRVTKYLLQRRGNGPRTWDRKRLSS</sequence>
<evidence type="ECO:0000256" key="1">
    <source>
        <dbReference type="ARBA" id="ARBA00006432"/>
    </source>
</evidence>